<gene>
    <name evidence="2" type="ORF">LtaPh_3531700</name>
</gene>
<evidence type="ECO:0000313" key="2">
    <source>
        <dbReference type="EMBL" id="GET92832.1"/>
    </source>
</evidence>
<evidence type="ECO:0000256" key="1">
    <source>
        <dbReference type="SAM" id="MobiDB-lite"/>
    </source>
</evidence>
<dbReference type="EMBL" id="BLBS01000056">
    <property type="protein sequence ID" value="GET92832.1"/>
    <property type="molecule type" value="Genomic_DNA"/>
</dbReference>
<dbReference type="OrthoDB" id="262628at2759"/>
<keyword evidence="3" id="KW-1185">Reference proteome</keyword>
<dbReference type="Proteomes" id="UP000419144">
    <property type="component" value="Unassembled WGS sequence"/>
</dbReference>
<organism evidence="2 3">
    <name type="scientific">Leishmania tarentolae</name>
    <name type="common">Sauroleishmania tarentolae</name>
    <dbReference type="NCBI Taxonomy" id="5689"/>
    <lineage>
        <taxon>Eukaryota</taxon>
        <taxon>Discoba</taxon>
        <taxon>Euglenozoa</taxon>
        <taxon>Kinetoplastea</taxon>
        <taxon>Metakinetoplastina</taxon>
        <taxon>Trypanosomatida</taxon>
        <taxon>Trypanosomatidae</taxon>
        <taxon>Leishmaniinae</taxon>
        <taxon>Leishmania</taxon>
        <taxon>lizard Leishmania</taxon>
    </lineage>
</organism>
<dbReference type="VEuPathDB" id="TriTrypDB:LtaPh_3531700"/>
<reference evidence="2" key="1">
    <citation type="submission" date="2019-11" db="EMBL/GenBank/DDBJ databases">
        <title>Leishmania tarentolae CDS.</title>
        <authorList>
            <person name="Goto Y."/>
            <person name="Yamagishi J."/>
        </authorList>
    </citation>
    <scope>NUCLEOTIDE SEQUENCE [LARGE SCALE GENOMIC DNA]</scope>
    <source>
        <strain evidence="2">Parrot Tar II</strain>
    </source>
</reference>
<dbReference type="AlphaFoldDB" id="A0A640KTI3"/>
<accession>A0A640KTI3</accession>
<feature type="region of interest" description="Disordered" evidence="1">
    <location>
        <begin position="383"/>
        <end position="410"/>
    </location>
</feature>
<protein>
    <submittedName>
        <fullName evidence="2">Uncharacterized protein</fullName>
    </submittedName>
</protein>
<sequence>MLANGPLQSCKTSAHRQRRPKHRALEKITRSRLLSSMMPTKETQVYWHGLPTPRPPWRNAEELKQCVLESKRVSAQMARHQWRSVCGAVPSLEKSISRALPSRVEQITRAERLRDLATRHIERPVMFRRVVPEPHATPLQVVNLIMEHLRQRPVLLAEAAEVAERVTLHFNMLTQSSQRPQEGVASRLRCNRGAAGSRGARSATESVLSQVQRQDDTRLGLTSSQATMGTGGGTAGSLSLALQDSLLLDTVAEFCAVRGLVFRRLSRSDLRNMRHRVSSVEAVPHRRVVVLADRDAPIFAVLFGVSRQVTPEPFVVSALQLQGKAPESIPRYRKAEAPATQVFCMAPAPVPWRRITTNISVSTLRDEFVVAVIELDEAEDTADADKNGEVPTHRTGIKRDRAAATKGDVRPRNVQRQRPVNLLGGDEEEEEGEMDLISDAGEEGDVEAAVILTPEATPAVPSFSDTERVPLERRWLGSTPLFSGTPQLAEAALGEVARELVDPTVGPSDPLLNLPRSEGVARRRGSLHRVWYRRLLPKGFEDFMAHMHTDQVDE</sequence>
<feature type="region of interest" description="Disordered" evidence="1">
    <location>
        <begin position="214"/>
        <end position="234"/>
    </location>
</feature>
<name>A0A640KTI3_LEITA</name>
<feature type="compositionally biased region" description="Basic residues" evidence="1">
    <location>
        <begin position="13"/>
        <end position="22"/>
    </location>
</feature>
<feature type="region of interest" description="Disordered" evidence="1">
    <location>
        <begin position="1"/>
        <end position="23"/>
    </location>
</feature>
<proteinExistence type="predicted"/>
<evidence type="ECO:0000313" key="3">
    <source>
        <dbReference type="Proteomes" id="UP000419144"/>
    </source>
</evidence>
<feature type="compositionally biased region" description="Polar residues" evidence="1">
    <location>
        <begin position="1"/>
        <end position="12"/>
    </location>
</feature>
<comment type="caution">
    <text evidence="2">The sequence shown here is derived from an EMBL/GenBank/DDBJ whole genome shotgun (WGS) entry which is preliminary data.</text>
</comment>